<dbReference type="AlphaFoldDB" id="S2RVE4"/>
<accession>S2RVE4</accession>
<dbReference type="EMBL" id="ANKC01000626">
    <property type="protein sequence ID" value="EPC75481.1"/>
    <property type="molecule type" value="Genomic_DNA"/>
</dbReference>
<dbReference type="Proteomes" id="UP000014243">
    <property type="component" value="Unassembled WGS sequence"/>
</dbReference>
<evidence type="ECO:0000313" key="2">
    <source>
        <dbReference type="Proteomes" id="UP000014243"/>
    </source>
</evidence>
<sequence length="320" mass="35819">MDANTNIELARWKINRVDRPDVQNVYSHIPGALHSGFDESFVIPGKLRGHNIRIMARYSADPNGDQHSADLTFDKVINVPPIVADGHLDEFSMKDNRMTLRGWSASPDSPGKPYSYLLAVDANTNIELARWKINRTDRSDVQNAYPQIPGALHSGFNVIFNMPGEIKGHKVKFMSRYSSDPNGSFDTTDFTFENVIDIPPIVQEGWLEEYSVSGNKLNLKGWSASSESPTKPYSYLFAVDAKTNIELARWKINRIDRPDVPKVYPHIPGALHSGFKESFDIPAKLRGRAVKIMARYTADPEGNNESADVTFDQVINIPAS</sequence>
<protein>
    <submittedName>
        <fullName evidence="1">Uncharacterized protein</fullName>
    </submittedName>
</protein>
<gene>
    <name evidence="1" type="ORF">Lpp126_08804</name>
</gene>
<comment type="caution">
    <text evidence="1">The sequence shown here is derived from an EMBL/GenBank/DDBJ whole genome shotgun (WGS) entry which is preliminary data.</text>
</comment>
<evidence type="ECO:0000313" key="1">
    <source>
        <dbReference type="EMBL" id="EPC75481.1"/>
    </source>
</evidence>
<name>S2RVE4_LACPA</name>
<reference evidence="1 2" key="1">
    <citation type="journal article" date="2013" name="PLoS ONE">
        <title>Lactobacillus paracasei comparative genomics: towards species pan-genome definition and exploitation of diversity.</title>
        <authorList>
            <person name="Smokvina T."/>
            <person name="Wels M."/>
            <person name="Polka J."/>
            <person name="Chervaux C."/>
            <person name="Brisse S."/>
            <person name="Boekhorst J."/>
            <person name="van Hylckama Vlieg J.E."/>
            <person name="Siezen R.J."/>
        </authorList>
    </citation>
    <scope>NUCLEOTIDE SEQUENCE [LARGE SCALE GENOMIC DNA]</scope>
    <source>
        <strain evidence="1 2">Lpp126</strain>
    </source>
</reference>
<dbReference type="PATRIC" id="fig|1256206.3.peg.1351"/>
<proteinExistence type="predicted"/>
<organism evidence="1 2">
    <name type="scientific">Lacticaseibacillus paracasei subsp. paracasei Lpp126</name>
    <dbReference type="NCBI Taxonomy" id="1256206"/>
    <lineage>
        <taxon>Bacteria</taxon>
        <taxon>Bacillati</taxon>
        <taxon>Bacillota</taxon>
        <taxon>Bacilli</taxon>
        <taxon>Lactobacillales</taxon>
        <taxon>Lactobacillaceae</taxon>
        <taxon>Lacticaseibacillus</taxon>
    </lineage>
</organism>